<organism evidence="1">
    <name type="scientific">marine sediment metagenome</name>
    <dbReference type="NCBI Taxonomy" id="412755"/>
    <lineage>
        <taxon>unclassified sequences</taxon>
        <taxon>metagenomes</taxon>
        <taxon>ecological metagenomes</taxon>
    </lineage>
</organism>
<proteinExistence type="predicted"/>
<comment type="caution">
    <text evidence="1">The sequence shown here is derived from an EMBL/GenBank/DDBJ whole genome shotgun (WGS) entry which is preliminary data.</text>
</comment>
<reference evidence="1" key="1">
    <citation type="journal article" date="2014" name="Front. Microbiol.">
        <title>High frequency of phylogenetically diverse reductive dehalogenase-homologous genes in deep subseafloor sedimentary metagenomes.</title>
        <authorList>
            <person name="Kawai M."/>
            <person name="Futagami T."/>
            <person name="Toyoda A."/>
            <person name="Takaki Y."/>
            <person name="Nishi S."/>
            <person name="Hori S."/>
            <person name="Arai W."/>
            <person name="Tsubouchi T."/>
            <person name="Morono Y."/>
            <person name="Uchiyama I."/>
            <person name="Ito T."/>
            <person name="Fujiyama A."/>
            <person name="Inagaki F."/>
            <person name="Takami H."/>
        </authorList>
    </citation>
    <scope>NUCLEOTIDE SEQUENCE</scope>
    <source>
        <strain evidence="1">Expedition CK06-06</strain>
    </source>
</reference>
<gene>
    <name evidence="1" type="ORF">S01H1_15556</name>
</gene>
<protein>
    <submittedName>
        <fullName evidence="1">Uncharacterized protein</fullName>
    </submittedName>
</protein>
<sequence>MVLTSRERVIRTLRFEGVDRPARDVWVLPAAYFGREEELQAILDQYPGDFGDSGYYDPED</sequence>
<dbReference type="EMBL" id="BARS01008122">
    <property type="protein sequence ID" value="GAF74276.1"/>
    <property type="molecule type" value="Genomic_DNA"/>
</dbReference>
<accession>X0SGM7</accession>
<name>X0SGM7_9ZZZZ</name>
<dbReference type="AlphaFoldDB" id="X0SGM7"/>
<evidence type="ECO:0000313" key="1">
    <source>
        <dbReference type="EMBL" id="GAF74276.1"/>
    </source>
</evidence>
<feature type="non-terminal residue" evidence="1">
    <location>
        <position position="60"/>
    </location>
</feature>